<feature type="transmembrane region" description="Helical" evidence="1">
    <location>
        <begin position="42"/>
        <end position="69"/>
    </location>
</feature>
<name>A0AB35N1Q8_VIBSP</name>
<reference evidence="2" key="1">
    <citation type="submission" date="2023-07" db="EMBL/GenBank/DDBJ databases">
        <title>Genome content predicts the carbon catabolic preferences of heterotrophic bacteria.</title>
        <authorList>
            <person name="Gralka M."/>
        </authorList>
    </citation>
    <scope>NUCLEOTIDE SEQUENCE</scope>
    <source>
        <strain evidence="2">6E02</strain>
    </source>
</reference>
<proteinExistence type="predicted"/>
<keyword evidence="1" id="KW-1133">Transmembrane helix</keyword>
<evidence type="ECO:0000313" key="3">
    <source>
        <dbReference type="Proteomes" id="UP001177935"/>
    </source>
</evidence>
<organism evidence="2 3">
    <name type="scientific">Vibrio splendidus</name>
    <dbReference type="NCBI Taxonomy" id="29497"/>
    <lineage>
        <taxon>Bacteria</taxon>
        <taxon>Pseudomonadati</taxon>
        <taxon>Pseudomonadota</taxon>
        <taxon>Gammaproteobacteria</taxon>
        <taxon>Vibrionales</taxon>
        <taxon>Vibrionaceae</taxon>
        <taxon>Vibrio</taxon>
    </lineage>
</organism>
<sequence length="84" mass="8456">MANNKTRCNKMDNGKQCPNPVKQDGLCEHHFKDRSLNTAGGAIVGAGAAGLFAFGPIGIIIAAVAGAAIGSGALSSNDEKDGDK</sequence>
<dbReference type="RefSeq" id="WP_102560460.1">
    <property type="nucleotide sequence ID" value="NZ_CAWNUI010000022.1"/>
</dbReference>
<dbReference type="AlphaFoldDB" id="A0AB35N1Q8"/>
<protein>
    <recommendedName>
        <fullName evidence="4">Bacteriocin</fullName>
    </recommendedName>
</protein>
<dbReference type="Proteomes" id="UP001177935">
    <property type="component" value="Unassembled WGS sequence"/>
</dbReference>
<keyword evidence="1" id="KW-0812">Transmembrane</keyword>
<comment type="caution">
    <text evidence="2">The sequence shown here is derived from an EMBL/GenBank/DDBJ whole genome shotgun (WGS) entry which is preliminary data.</text>
</comment>
<evidence type="ECO:0000313" key="2">
    <source>
        <dbReference type="EMBL" id="MDP2502623.1"/>
    </source>
</evidence>
<keyword evidence="1" id="KW-0472">Membrane</keyword>
<evidence type="ECO:0000256" key="1">
    <source>
        <dbReference type="SAM" id="Phobius"/>
    </source>
</evidence>
<dbReference type="EMBL" id="JAUYVL010000012">
    <property type="protein sequence ID" value="MDP2502623.1"/>
    <property type="molecule type" value="Genomic_DNA"/>
</dbReference>
<gene>
    <name evidence="2" type="ORF">Q8W42_18055</name>
</gene>
<evidence type="ECO:0008006" key="4">
    <source>
        <dbReference type="Google" id="ProtNLM"/>
    </source>
</evidence>
<accession>A0AB35N1Q8</accession>